<dbReference type="InterPro" id="IPR049875">
    <property type="entry name" value="TypeII_GspH"/>
</dbReference>
<dbReference type="AlphaFoldDB" id="A0A418Y390"/>
<feature type="transmembrane region" description="Helical" evidence="2">
    <location>
        <begin position="12"/>
        <end position="30"/>
    </location>
</feature>
<dbReference type="Pfam" id="PF07963">
    <property type="entry name" value="N_methyl"/>
    <property type="match status" value="1"/>
</dbReference>
<keyword evidence="2" id="KW-1133">Transmembrane helix</keyword>
<keyword evidence="2" id="KW-0812">Transmembrane</keyword>
<feature type="region of interest" description="Disordered" evidence="1">
    <location>
        <begin position="132"/>
        <end position="167"/>
    </location>
</feature>
<dbReference type="SUPFAM" id="SSF54523">
    <property type="entry name" value="Pili subunits"/>
    <property type="match status" value="1"/>
</dbReference>
<dbReference type="Gene3D" id="3.55.40.10">
    <property type="entry name" value="minor pseudopilin epsh domain"/>
    <property type="match status" value="1"/>
</dbReference>
<feature type="region of interest" description="Disordered" evidence="1">
    <location>
        <begin position="200"/>
        <end position="228"/>
    </location>
</feature>
<dbReference type="InterPro" id="IPR012902">
    <property type="entry name" value="N_methyl_site"/>
</dbReference>
<evidence type="ECO:0000313" key="3">
    <source>
        <dbReference type="EMBL" id="RJG19973.1"/>
    </source>
</evidence>
<accession>A0A418Y390</accession>
<feature type="compositionally biased region" description="Basic and acidic residues" evidence="1">
    <location>
        <begin position="205"/>
        <end position="228"/>
    </location>
</feature>
<reference evidence="3 4" key="1">
    <citation type="submission" date="2018-09" db="EMBL/GenBank/DDBJ databases">
        <title>Alcanivorax profundi sp. nov., isolated from 1000 m-depth seawater of the Mariana Trench.</title>
        <authorList>
            <person name="Liu J."/>
        </authorList>
    </citation>
    <scope>NUCLEOTIDE SEQUENCE [LARGE SCALE GENOMIC DNA]</scope>
    <source>
        <strain evidence="3 4">MTEO17</strain>
    </source>
</reference>
<keyword evidence="4" id="KW-1185">Reference proteome</keyword>
<dbReference type="GO" id="GO:0015627">
    <property type="term" value="C:type II protein secretion system complex"/>
    <property type="evidence" value="ECO:0007669"/>
    <property type="project" value="InterPro"/>
</dbReference>
<dbReference type="OrthoDB" id="6076129at2"/>
<dbReference type="GO" id="GO:0015628">
    <property type="term" value="P:protein secretion by the type II secretion system"/>
    <property type="evidence" value="ECO:0007669"/>
    <property type="project" value="InterPro"/>
</dbReference>
<evidence type="ECO:0000313" key="4">
    <source>
        <dbReference type="Proteomes" id="UP000283734"/>
    </source>
</evidence>
<dbReference type="NCBIfam" id="TIGR01708">
    <property type="entry name" value="typeII_sec_gspH"/>
    <property type="match status" value="1"/>
</dbReference>
<dbReference type="Proteomes" id="UP000283734">
    <property type="component" value="Unassembled WGS sequence"/>
</dbReference>
<dbReference type="PROSITE" id="PS00409">
    <property type="entry name" value="PROKAR_NTER_METHYL"/>
    <property type="match status" value="1"/>
</dbReference>
<name>A0A418Y390_9GAMM</name>
<keyword evidence="2" id="KW-0472">Membrane</keyword>
<organism evidence="3 4">
    <name type="scientific">Alcanivorax profundi</name>
    <dbReference type="NCBI Taxonomy" id="2338368"/>
    <lineage>
        <taxon>Bacteria</taxon>
        <taxon>Pseudomonadati</taxon>
        <taxon>Pseudomonadota</taxon>
        <taxon>Gammaproteobacteria</taxon>
        <taxon>Oceanospirillales</taxon>
        <taxon>Alcanivoracaceae</taxon>
        <taxon>Alcanivorax</taxon>
    </lineage>
</organism>
<dbReference type="InterPro" id="IPR045584">
    <property type="entry name" value="Pilin-like"/>
</dbReference>
<proteinExistence type="predicted"/>
<gene>
    <name evidence="3" type="primary">gspH</name>
    <name evidence="3" type="ORF">D4A39_03820</name>
</gene>
<comment type="caution">
    <text evidence="3">The sequence shown here is derived from an EMBL/GenBank/DDBJ whole genome shotgun (WGS) entry which is preliminary data.</text>
</comment>
<protein>
    <submittedName>
        <fullName evidence="3">Type II secretion system protein GspH</fullName>
    </submittedName>
</protein>
<evidence type="ECO:0000256" key="1">
    <source>
        <dbReference type="SAM" id="MobiDB-lite"/>
    </source>
</evidence>
<dbReference type="EMBL" id="QYYA01000001">
    <property type="protein sequence ID" value="RJG19973.1"/>
    <property type="molecule type" value="Genomic_DNA"/>
</dbReference>
<evidence type="ECO:0000256" key="2">
    <source>
        <dbReference type="SAM" id="Phobius"/>
    </source>
</evidence>
<sequence length="228" mass="25956">MPLAVRQAGFTLLEILVVVMLVGLLTAVIATQGNWTSNDSYLDQESARLQDTIALLNERSLFSGQLMALRLKGTGWEPLVYDRLEARFLPVDDTSLAPRSLPPSLEMEWQLDTLEDDQVSLKQVARSLVEEERMMDTSTLADEDEEREEDRGAEQSVEQGDDEDDFPQVFFFPSGEVTPVTLSVRVIEDLDQEQRLQVTALGRLLDPDAPPRDEEDRPRYRDREEDEE</sequence>
<dbReference type="NCBIfam" id="TIGR02532">
    <property type="entry name" value="IV_pilin_GFxxxE"/>
    <property type="match status" value="1"/>
</dbReference>